<organism evidence="2 4">
    <name type="scientific">Lactobacillus mulieris</name>
    <dbReference type="NCBI Taxonomy" id="2508708"/>
    <lineage>
        <taxon>Bacteria</taxon>
        <taxon>Bacillati</taxon>
        <taxon>Bacillota</taxon>
        <taxon>Bacilli</taxon>
        <taxon>Lactobacillales</taxon>
        <taxon>Lactobacillaceae</taxon>
        <taxon>Lactobacillus</taxon>
    </lineage>
</organism>
<dbReference type="RefSeq" id="WP_269254132.1">
    <property type="nucleotide sequence ID" value="NZ_JAKHEY010000004.1"/>
</dbReference>
<proteinExistence type="predicted"/>
<reference evidence="1 3" key="2">
    <citation type="submission" date="2022-01" db="EMBL/GenBank/DDBJ databases">
        <title>VMRC isolate genome collection.</title>
        <authorList>
            <person name="France M."/>
            <person name="Rutt L."/>
            <person name="Humphrys M."/>
            <person name="Ravel J."/>
        </authorList>
    </citation>
    <scope>NUCLEOTIDE SEQUENCE [LARGE SCALE GENOMIC DNA]</scope>
    <source>
        <strain evidence="1 3">C0172B4</strain>
    </source>
</reference>
<dbReference type="AlphaFoldDB" id="A0AAW5WXT0"/>
<evidence type="ECO:0000313" key="2">
    <source>
        <dbReference type="EMBL" id="MCZ9678333.1"/>
    </source>
</evidence>
<reference evidence="2" key="1">
    <citation type="submission" date="2022-01" db="EMBL/GenBank/DDBJ databases">
        <title>STING isolate genome collection.</title>
        <authorList>
            <person name="France M."/>
            <person name="Rutt L."/>
            <person name="Humphrys M."/>
            <person name="Ravel J."/>
        </authorList>
    </citation>
    <scope>NUCLEOTIDE SEQUENCE</scope>
    <source>
        <strain evidence="2">C0081E5</strain>
    </source>
</reference>
<evidence type="ECO:0000313" key="3">
    <source>
        <dbReference type="Proteomes" id="UP001211420"/>
    </source>
</evidence>
<evidence type="ECO:0000313" key="4">
    <source>
        <dbReference type="Proteomes" id="UP001211566"/>
    </source>
</evidence>
<accession>A0AAW5WXT0</accession>
<name>A0AAW5WXT0_9LACO</name>
<protein>
    <submittedName>
        <fullName evidence="2">ABC transporter</fullName>
    </submittedName>
</protein>
<gene>
    <name evidence="1" type="ORF">L2772_01905</name>
    <name evidence="2" type="ORF">L2Z99_04450</name>
</gene>
<sequence>MEDSDKEWIHEIYTDCEEGMIIIDKENKTGDITSFTLTSKQLNVKQETVEFWIYYTILTLMKTNPGINEFYWINVKLDKD</sequence>
<dbReference type="EMBL" id="JAKHEY010000004">
    <property type="protein sequence ID" value="MCZ9678333.1"/>
    <property type="molecule type" value="Genomic_DNA"/>
</dbReference>
<keyword evidence="3" id="KW-1185">Reference proteome</keyword>
<dbReference type="Proteomes" id="UP001211420">
    <property type="component" value="Unassembled WGS sequence"/>
</dbReference>
<comment type="caution">
    <text evidence="2">The sequence shown here is derived from an EMBL/GenBank/DDBJ whole genome shotgun (WGS) entry which is preliminary data.</text>
</comment>
<dbReference type="Proteomes" id="UP001211566">
    <property type="component" value="Unassembled WGS sequence"/>
</dbReference>
<dbReference type="EMBL" id="JAKHPW010000001">
    <property type="protein sequence ID" value="MCZ3621622.1"/>
    <property type="molecule type" value="Genomic_DNA"/>
</dbReference>
<evidence type="ECO:0000313" key="1">
    <source>
        <dbReference type="EMBL" id="MCZ3621622.1"/>
    </source>
</evidence>